<keyword evidence="1" id="KW-0732">Signal</keyword>
<feature type="chain" id="PRO_5016374980" description="RxLR effector protein" evidence="1">
    <location>
        <begin position="17"/>
        <end position="79"/>
    </location>
</feature>
<keyword evidence="3" id="KW-1185">Reference proteome</keyword>
<evidence type="ECO:0008006" key="4">
    <source>
        <dbReference type="Google" id="ProtNLM"/>
    </source>
</evidence>
<sequence length="79" mass="8709">MLFLLAVTATIVQVQSETSSTKAKHDDIKLKFTRDCAKKGVVVPKYVASEEKLAALLTKALPSPRMKVLREKIGPIDIE</sequence>
<reference evidence="2 3" key="1">
    <citation type="submission" date="2018-01" db="EMBL/GenBank/DDBJ databases">
        <title>Draft genome of the strawberry crown rot pathogen Phytophthora cactorum.</title>
        <authorList>
            <person name="Armitage A.D."/>
            <person name="Lysoe E."/>
            <person name="Nellist C.F."/>
            <person name="Harrison R.J."/>
            <person name="Brurberg M.B."/>
        </authorList>
    </citation>
    <scope>NUCLEOTIDE SEQUENCE [LARGE SCALE GENOMIC DNA]</scope>
    <source>
        <strain evidence="2 3">10300</strain>
    </source>
</reference>
<dbReference type="VEuPathDB" id="FungiDB:PC110_g3069"/>
<organism evidence="2 3">
    <name type="scientific">Phytophthora cactorum</name>
    <dbReference type="NCBI Taxonomy" id="29920"/>
    <lineage>
        <taxon>Eukaryota</taxon>
        <taxon>Sar</taxon>
        <taxon>Stramenopiles</taxon>
        <taxon>Oomycota</taxon>
        <taxon>Peronosporomycetes</taxon>
        <taxon>Peronosporales</taxon>
        <taxon>Peronosporaceae</taxon>
        <taxon>Phytophthora</taxon>
    </lineage>
</organism>
<evidence type="ECO:0000313" key="3">
    <source>
        <dbReference type="Proteomes" id="UP000251314"/>
    </source>
</evidence>
<dbReference type="Proteomes" id="UP000251314">
    <property type="component" value="Unassembled WGS sequence"/>
</dbReference>
<comment type="caution">
    <text evidence="2">The sequence shown here is derived from an EMBL/GenBank/DDBJ whole genome shotgun (WGS) entry which is preliminary data.</text>
</comment>
<gene>
    <name evidence="2" type="ORF">PC110_g3069</name>
</gene>
<evidence type="ECO:0000256" key="1">
    <source>
        <dbReference type="SAM" id="SignalP"/>
    </source>
</evidence>
<dbReference type="EMBL" id="MJFZ01000042">
    <property type="protein sequence ID" value="RAW40735.1"/>
    <property type="molecule type" value="Genomic_DNA"/>
</dbReference>
<name>A0A329SVW6_9STRA</name>
<evidence type="ECO:0000313" key="2">
    <source>
        <dbReference type="EMBL" id="RAW40735.1"/>
    </source>
</evidence>
<dbReference type="OrthoDB" id="160993at2759"/>
<accession>A0A329SVW6</accession>
<dbReference type="AlphaFoldDB" id="A0A329SVW6"/>
<feature type="signal peptide" evidence="1">
    <location>
        <begin position="1"/>
        <end position="16"/>
    </location>
</feature>
<protein>
    <recommendedName>
        <fullName evidence="4">RxLR effector protein</fullName>
    </recommendedName>
</protein>
<proteinExistence type="predicted"/>